<dbReference type="AlphaFoldDB" id="X1CD49"/>
<dbReference type="PANTHER" id="PTHR30483:SF6">
    <property type="entry name" value="PERIPLASMIC BINDING PROTEIN OF ABC TRANSPORTER FOR NATURAL AMINO ACIDS"/>
    <property type="match status" value="1"/>
</dbReference>
<protein>
    <recommendedName>
        <fullName evidence="2">Leucine-binding protein domain-containing protein</fullName>
    </recommendedName>
</protein>
<evidence type="ECO:0000256" key="1">
    <source>
        <dbReference type="ARBA" id="ARBA00022729"/>
    </source>
</evidence>
<feature type="domain" description="Leucine-binding protein" evidence="2">
    <location>
        <begin position="1"/>
        <end position="180"/>
    </location>
</feature>
<dbReference type="InterPro" id="IPR028082">
    <property type="entry name" value="Peripla_BP_I"/>
</dbReference>
<evidence type="ECO:0000259" key="2">
    <source>
        <dbReference type="Pfam" id="PF13458"/>
    </source>
</evidence>
<dbReference type="Gene3D" id="3.40.50.2300">
    <property type="match status" value="2"/>
</dbReference>
<dbReference type="SUPFAM" id="SSF53822">
    <property type="entry name" value="Periplasmic binding protein-like I"/>
    <property type="match status" value="1"/>
</dbReference>
<keyword evidence="1" id="KW-0732">Signal</keyword>
<dbReference type="EMBL" id="BART01027226">
    <property type="protein sequence ID" value="GAG91077.1"/>
    <property type="molecule type" value="Genomic_DNA"/>
</dbReference>
<name>X1CD49_9ZZZZ</name>
<organism evidence="3">
    <name type="scientific">marine sediment metagenome</name>
    <dbReference type="NCBI Taxonomy" id="412755"/>
    <lineage>
        <taxon>unclassified sequences</taxon>
        <taxon>metagenomes</taxon>
        <taxon>ecological metagenomes</taxon>
    </lineage>
</organism>
<proteinExistence type="predicted"/>
<gene>
    <name evidence="3" type="ORF">S01H4_48314</name>
</gene>
<feature type="non-terminal residue" evidence="3">
    <location>
        <position position="1"/>
    </location>
</feature>
<dbReference type="InterPro" id="IPR051010">
    <property type="entry name" value="BCAA_transport"/>
</dbReference>
<dbReference type="PANTHER" id="PTHR30483">
    <property type="entry name" value="LEUCINE-SPECIFIC-BINDING PROTEIN"/>
    <property type="match status" value="1"/>
</dbReference>
<comment type="caution">
    <text evidence="3">The sequence shown here is derived from an EMBL/GenBank/DDBJ whole genome shotgun (WGS) entry which is preliminary data.</text>
</comment>
<reference evidence="3" key="1">
    <citation type="journal article" date="2014" name="Front. Microbiol.">
        <title>High frequency of phylogenetically diverse reductive dehalogenase-homologous genes in deep subseafloor sedimentary metagenomes.</title>
        <authorList>
            <person name="Kawai M."/>
            <person name="Futagami T."/>
            <person name="Toyoda A."/>
            <person name="Takaki Y."/>
            <person name="Nishi S."/>
            <person name="Hori S."/>
            <person name="Arai W."/>
            <person name="Tsubouchi T."/>
            <person name="Morono Y."/>
            <person name="Uchiyama I."/>
            <person name="Ito T."/>
            <person name="Fujiyama A."/>
            <person name="Inagaki F."/>
            <person name="Takami H."/>
        </authorList>
    </citation>
    <scope>NUCLEOTIDE SEQUENCE</scope>
    <source>
        <strain evidence="3">Expedition CK06-06</strain>
    </source>
</reference>
<accession>X1CD49</accession>
<dbReference type="Pfam" id="PF13458">
    <property type="entry name" value="Peripla_BP_6"/>
    <property type="match status" value="1"/>
</dbReference>
<dbReference type="InterPro" id="IPR028081">
    <property type="entry name" value="Leu-bd"/>
</dbReference>
<sequence length="202" mass="22783">FGMALREETIKNLKAQGVEIITDVVYELNKVDYKAELQRLFSKNPEVIIGTYYAKEGMVTAKQAYEMGLLNVDKVPWYCPETTSSFASAMKEIPQVLEGMKGLNPLDPGSLYTEKFKKKMGRDPITAYAAMNYDALILIAMAANFAQSTDPKAIRDNLRKVDDWYRGQSTGGDKRFDEDGMQGFGQYEKVIIKGGKLFPYKK</sequence>
<evidence type="ECO:0000313" key="3">
    <source>
        <dbReference type="EMBL" id="GAG91077.1"/>
    </source>
</evidence>